<keyword evidence="3" id="KW-1185">Reference proteome</keyword>
<feature type="region of interest" description="Disordered" evidence="1">
    <location>
        <begin position="286"/>
        <end position="330"/>
    </location>
</feature>
<dbReference type="Proteomes" id="UP000184267">
    <property type="component" value="Unassembled WGS sequence"/>
</dbReference>
<organism evidence="2 3">
    <name type="scientific">Trametes pubescens</name>
    <name type="common">White-rot fungus</name>
    <dbReference type="NCBI Taxonomy" id="154538"/>
    <lineage>
        <taxon>Eukaryota</taxon>
        <taxon>Fungi</taxon>
        <taxon>Dikarya</taxon>
        <taxon>Basidiomycota</taxon>
        <taxon>Agaricomycotina</taxon>
        <taxon>Agaricomycetes</taxon>
        <taxon>Polyporales</taxon>
        <taxon>Polyporaceae</taxon>
        <taxon>Trametes</taxon>
    </lineage>
</organism>
<evidence type="ECO:0000256" key="1">
    <source>
        <dbReference type="SAM" id="MobiDB-lite"/>
    </source>
</evidence>
<dbReference type="OMA" id="NEAPPWP"/>
<gene>
    <name evidence="2" type="ORF">TRAPUB_7763</name>
</gene>
<evidence type="ECO:0000313" key="2">
    <source>
        <dbReference type="EMBL" id="OJT01707.1"/>
    </source>
</evidence>
<dbReference type="OrthoDB" id="2757087at2759"/>
<evidence type="ECO:0000313" key="3">
    <source>
        <dbReference type="Proteomes" id="UP000184267"/>
    </source>
</evidence>
<protein>
    <submittedName>
        <fullName evidence="2">Uncharacterized protein</fullName>
    </submittedName>
</protein>
<feature type="compositionally biased region" description="Acidic residues" evidence="1">
    <location>
        <begin position="178"/>
        <end position="188"/>
    </location>
</feature>
<accession>A0A1M2V2D0</accession>
<proteinExistence type="predicted"/>
<feature type="compositionally biased region" description="Polar residues" evidence="1">
    <location>
        <begin position="168"/>
        <end position="177"/>
    </location>
</feature>
<feature type="region of interest" description="Disordered" evidence="1">
    <location>
        <begin position="384"/>
        <end position="418"/>
    </location>
</feature>
<sequence length="431" mass="46571">MSAALFGDVIVDINDILRALQAHDQHKPSLQYDRPPGLPFPIAVPAPQRPPSDFATILLWEEPEEERPASEMEDTYVHNKDAYLRSGGLYTQRLLAGTRAMATSFRRDQYRARATADSTTSNEAPPWPPAPELIASPPNWGLATTPGQSEGTPANADSDATGSDDDWSTNGWSSGDSSQEETDGEAEDTCATGYFIGRDGMEWPMPPPECMPGGFLSTHPSPYGRLGTCSPTTAADSLSGYDTSEDGDAELEAVEGRVVWSAEGYDGYSDSDSDSEEYDALDGYAIDQLGHPNHSPPPPLSHSAGNSPSSGFAPSPATHPSAPSTPVPHGLSLAELGRQWYASFGKDLNPVPPSTSSTGSYTPHMSLGPAPHLCWRPHVEEDTRARKAHHKPSEEQRYFLGRDGSAWPLPPPPPDAEECALRRGRIRKKKW</sequence>
<reference evidence="2 3" key="1">
    <citation type="submission" date="2016-10" db="EMBL/GenBank/DDBJ databases">
        <title>Genome sequence of the basidiomycete white-rot fungus Trametes pubescens.</title>
        <authorList>
            <person name="Makela M.R."/>
            <person name="Granchi Z."/>
            <person name="Peng M."/>
            <person name="De Vries R.P."/>
            <person name="Grigoriev I."/>
            <person name="Riley R."/>
            <person name="Hilden K."/>
        </authorList>
    </citation>
    <scope>NUCLEOTIDE SEQUENCE [LARGE SCALE GENOMIC DNA]</scope>
    <source>
        <strain evidence="2 3">FBCC735</strain>
    </source>
</reference>
<feature type="compositionally biased region" description="Low complexity" evidence="1">
    <location>
        <begin position="313"/>
        <end position="329"/>
    </location>
</feature>
<comment type="caution">
    <text evidence="2">The sequence shown here is derived from an EMBL/GenBank/DDBJ whole genome shotgun (WGS) entry which is preliminary data.</text>
</comment>
<dbReference type="AlphaFoldDB" id="A0A1M2V2D0"/>
<name>A0A1M2V2D0_TRAPU</name>
<dbReference type="EMBL" id="MNAD01001723">
    <property type="protein sequence ID" value="OJT01707.1"/>
    <property type="molecule type" value="Genomic_DNA"/>
</dbReference>
<feature type="region of interest" description="Disordered" evidence="1">
    <location>
        <begin position="111"/>
        <end position="188"/>
    </location>
</feature>
<feature type="compositionally biased region" description="Basic and acidic residues" evidence="1">
    <location>
        <begin position="384"/>
        <end position="397"/>
    </location>
</feature>